<name>A0A6C0LQE7_9ZZZZ</name>
<feature type="compositionally biased region" description="Acidic residues" evidence="1">
    <location>
        <begin position="207"/>
        <end position="298"/>
    </location>
</feature>
<dbReference type="EMBL" id="MN740529">
    <property type="protein sequence ID" value="QHU31532.1"/>
    <property type="molecule type" value="Genomic_DNA"/>
</dbReference>
<feature type="compositionally biased region" description="Low complexity" evidence="1">
    <location>
        <begin position="430"/>
        <end position="445"/>
    </location>
</feature>
<dbReference type="Pfam" id="PF19068">
    <property type="entry name" value="DUF5764"/>
    <property type="match status" value="1"/>
</dbReference>
<organism evidence="2">
    <name type="scientific">viral metagenome</name>
    <dbReference type="NCBI Taxonomy" id="1070528"/>
    <lineage>
        <taxon>unclassified sequences</taxon>
        <taxon>metagenomes</taxon>
        <taxon>organismal metagenomes</taxon>
    </lineage>
</organism>
<evidence type="ECO:0000256" key="1">
    <source>
        <dbReference type="SAM" id="MobiDB-lite"/>
    </source>
</evidence>
<feature type="region of interest" description="Disordered" evidence="1">
    <location>
        <begin position="195"/>
        <end position="349"/>
    </location>
</feature>
<feature type="compositionally biased region" description="Low complexity" evidence="1">
    <location>
        <begin position="388"/>
        <end position="399"/>
    </location>
</feature>
<proteinExistence type="predicted"/>
<protein>
    <submittedName>
        <fullName evidence="2">Uncharacterized protein</fullName>
    </submittedName>
</protein>
<feature type="compositionally biased region" description="Basic and acidic residues" evidence="1">
    <location>
        <begin position="195"/>
        <end position="206"/>
    </location>
</feature>
<accession>A0A6C0LQE7</accession>
<dbReference type="InterPro" id="IPR043913">
    <property type="entry name" value="DUF5764"/>
</dbReference>
<feature type="compositionally biased region" description="Low complexity" evidence="1">
    <location>
        <begin position="309"/>
        <end position="318"/>
    </location>
</feature>
<reference evidence="2" key="1">
    <citation type="journal article" date="2020" name="Nature">
        <title>Giant virus diversity and host interactions through global metagenomics.</title>
        <authorList>
            <person name="Schulz F."/>
            <person name="Roux S."/>
            <person name="Paez-Espino D."/>
            <person name="Jungbluth S."/>
            <person name="Walsh D.A."/>
            <person name="Denef V.J."/>
            <person name="McMahon K.D."/>
            <person name="Konstantinidis K.T."/>
            <person name="Eloe-Fadrosh E.A."/>
            <person name="Kyrpides N.C."/>
            <person name="Woyke T."/>
        </authorList>
    </citation>
    <scope>NUCLEOTIDE SEQUENCE</scope>
    <source>
        <strain evidence="2">GVMAG-M-3300027963-21</strain>
    </source>
</reference>
<dbReference type="AlphaFoldDB" id="A0A6C0LQE7"/>
<sequence>MEGLIDTRDEYIEHIQDILSVAISKRIYAIYTEMMGEKKGLKGFQNELYSIRKWNNNIVSDEYKKIVKYTKCKYLANLIKIIIITTIKIKIYEYREHFDNIKIKIPNAEDFVHRCYINAASFSWKNAYLYNRNNIKDAEYQNNLNIIEENIRAIVKKTFRDFIPFDEIFKQIEDNLTNNVHQYKDTDARSVDVEITKKSKKSKSDPATEESEDEEESEESEDNEDNEVDEEESEAEEEESEAEEAEEESEDNEVDDDNEESEDNEVDDDNEESEGNEVDDDNEESEAEAEDNENEEQSEAVATDNKEIAATADAAVATNEPICEDNKEDNKINNIVDETDEPDDTKNKTFNSQEISFANHDKDKEDATSLTNTIHKEWNNIKDEYSSLSHSSLSHGSLSQNKMAYKMPENESVRKKKYDNDDDDTISIKSNVSHSSRTSSVSVLSNITDTSQIKKIHITDTKSKKPSFF</sequence>
<evidence type="ECO:0000313" key="2">
    <source>
        <dbReference type="EMBL" id="QHU31532.1"/>
    </source>
</evidence>
<feature type="region of interest" description="Disordered" evidence="1">
    <location>
        <begin position="388"/>
        <end position="446"/>
    </location>
</feature>